<name>A0A023FBA0_AMBCJ</name>
<organism evidence="1">
    <name type="scientific">Amblyomma cajennense</name>
    <name type="common">Cayenne tick</name>
    <name type="synonym">Acarus cajennensis</name>
    <dbReference type="NCBI Taxonomy" id="34607"/>
    <lineage>
        <taxon>Eukaryota</taxon>
        <taxon>Metazoa</taxon>
        <taxon>Ecdysozoa</taxon>
        <taxon>Arthropoda</taxon>
        <taxon>Chelicerata</taxon>
        <taxon>Arachnida</taxon>
        <taxon>Acari</taxon>
        <taxon>Parasitiformes</taxon>
        <taxon>Ixodida</taxon>
        <taxon>Ixodoidea</taxon>
        <taxon>Ixodidae</taxon>
        <taxon>Amblyomminae</taxon>
        <taxon>Amblyomma</taxon>
    </lineage>
</organism>
<accession>A0A023FBA0</accession>
<dbReference type="EMBL" id="GBBK01005691">
    <property type="protein sequence ID" value="JAC18791.1"/>
    <property type="molecule type" value="mRNA"/>
</dbReference>
<evidence type="ECO:0000313" key="1">
    <source>
        <dbReference type="EMBL" id="JAC18791.1"/>
    </source>
</evidence>
<proteinExistence type="evidence at transcript level"/>
<sequence length="81" mass="9408">MWILKWTLAGEVYINFWCISSADIQSPLCWVDHGFRYQLTPAQMKNFFVKICSVSKKTIAEPSRLLKQQAFYGGQNKKCSK</sequence>
<dbReference type="AlphaFoldDB" id="A0A023FBA0"/>
<protein>
    <submittedName>
        <fullName evidence="1">Putative secreted protein</fullName>
    </submittedName>
</protein>
<reference evidence="1" key="1">
    <citation type="submission" date="2014-03" db="EMBL/GenBank/DDBJ databases">
        <title>The sialotranscriptome of Amblyomma triste, Amblyomma parvum and Amblyomma cajennense ticks, uncovered by 454-based RNA-seq.</title>
        <authorList>
            <person name="Garcia G.R."/>
            <person name="Gardinassi L.G."/>
            <person name="Ribeiro J.M."/>
            <person name="Anatriello E."/>
            <person name="Ferreira B.R."/>
            <person name="Moreira H.N."/>
            <person name="Mafra C."/>
            <person name="Olegario M.M."/>
            <person name="Szabo P.J."/>
            <person name="Miranda-Santos I.K."/>
            <person name="Maruyama S.R."/>
        </authorList>
    </citation>
    <scope>NUCLEOTIDE SEQUENCE</scope>
    <source>
        <strain evidence="1">Uberlandia</strain>
        <tissue evidence="1">Salivary glands</tissue>
    </source>
</reference>